<reference evidence="1" key="1">
    <citation type="submission" date="2021-12" db="EMBL/GenBank/DDBJ databases">
        <authorList>
            <person name="Lee J.-H."/>
            <person name="Kim S.-B."/>
        </authorList>
    </citation>
    <scope>NUCLEOTIDE SEQUENCE</scope>
    <source>
        <strain evidence="1">NR30</strain>
    </source>
</reference>
<dbReference type="RefSeq" id="WP_232652647.1">
    <property type="nucleotide sequence ID" value="NZ_JAJSBI010000021.1"/>
</dbReference>
<keyword evidence="2" id="KW-1185">Reference proteome</keyword>
<dbReference type="Proteomes" id="UP001108029">
    <property type="component" value="Unassembled WGS sequence"/>
</dbReference>
<organism evidence="1 2">
    <name type="scientific">Streptomyces guryensis</name>
    <dbReference type="NCBI Taxonomy" id="2886947"/>
    <lineage>
        <taxon>Bacteria</taxon>
        <taxon>Bacillati</taxon>
        <taxon>Actinomycetota</taxon>
        <taxon>Actinomycetes</taxon>
        <taxon>Kitasatosporales</taxon>
        <taxon>Streptomycetaceae</taxon>
        <taxon>Streptomyces</taxon>
    </lineage>
</organism>
<dbReference type="AlphaFoldDB" id="A0A9Q3VW21"/>
<protein>
    <submittedName>
        <fullName evidence="1">Uncharacterized protein</fullName>
    </submittedName>
</protein>
<evidence type="ECO:0000313" key="1">
    <source>
        <dbReference type="EMBL" id="MCD9878436.1"/>
    </source>
</evidence>
<evidence type="ECO:0000313" key="2">
    <source>
        <dbReference type="Proteomes" id="UP001108029"/>
    </source>
</evidence>
<dbReference type="EMBL" id="JAJSBI010000021">
    <property type="protein sequence ID" value="MCD9878436.1"/>
    <property type="molecule type" value="Genomic_DNA"/>
</dbReference>
<name>A0A9Q3VW21_9ACTN</name>
<gene>
    <name evidence="1" type="ORF">LJ657_33465</name>
</gene>
<sequence>MNGNQPVLASALGEKGVRDPFAVRFPEVVKFYLVATGLKINGGKS</sequence>
<proteinExistence type="predicted"/>
<comment type="caution">
    <text evidence="1">The sequence shown here is derived from an EMBL/GenBank/DDBJ whole genome shotgun (WGS) entry which is preliminary data.</text>
</comment>
<accession>A0A9Q3VW21</accession>